<dbReference type="InterPro" id="IPR009075">
    <property type="entry name" value="AcylCo_DH/oxidase_C"/>
</dbReference>
<dbReference type="InterPro" id="IPR006091">
    <property type="entry name" value="Acyl-CoA_Oxase/DH_mid-dom"/>
</dbReference>
<protein>
    <submittedName>
        <fullName evidence="10">Acyl-CoA dehydrogenase</fullName>
        <ecNumber evidence="10">1.3.99.-</ecNumber>
    </submittedName>
</protein>
<feature type="domain" description="Acyl-CoA dehydrogenase/oxidase N-terminal" evidence="9">
    <location>
        <begin position="4"/>
        <end position="115"/>
    </location>
</feature>
<organism evidence="10 11">
    <name type="scientific">Nocardioides albus</name>
    <dbReference type="NCBI Taxonomy" id="1841"/>
    <lineage>
        <taxon>Bacteria</taxon>
        <taxon>Bacillati</taxon>
        <taxon>Actinomycetota</taxon>
        <taxon>Actinomycetes</taxon>
        <taxon>Propionibacteriales</taxon>
        <taxon>Nocardioidaceae</taxon>
        <taxon>Nocardioides</taxon>
    </lineage>
</organism>
<dbReference type="Pfam" id="PF02771">
    <property type="entry name" value="Acyl-CoA_dh_N"/>
    <property type="match status" value="1"/>
</dbReference>
<sequence>MEPDEFTSILDAVRAFVRKEVVPAEDEIEETDQIPDRLRQQAAAMGLFGYAIPEEYGGLGVTMSEEVRLAMELGWTTPSFRSMFGTNNGIAGQVLVNCGTERQKQRYLPGLASGELVASFALTEPEAGSDPSGLRTRAVRSGDEYVLDGQKRFITNAAWADLLMVFARTGDLSEGARNISVFVVPTDTPGVTVGPRDHKMGQRGTSTSEIFLDGVRVPAENLVGEVEGEGFSAAMRSLAKGRLHIAAMTVGLADRLIEESLRHATTNGQGGQKLAEFQLIQAMLAESRTEAYAGRAMVLEAARSWDDGSDRRMAPSLCKLFCSEAVDRIADRAVQIHGGLGYMREVPVERFYRDARLFRLYEGTSEIQKLIIAKQMVKDFHG</sequence>
<dbReference type="FunFam" id="2.40.110.10:FF:000009">
    <property type="entry name" value="Acyl-CoA dehydrogenase"/>
    <property type="match status" value="1"/>
</dbReference>
<dbReference type="InterPro" id="IPR009100">
    <property type="entry name" value="AcylCoA_DH/oxidase_NM_dom_sf"/>
</dbReference>
<evidence type="ECO:0000313" key="10">
    <source>
        <dbReference type="EMBL" id="MBB3088400.1"/>
    </source>
</evidence>
<evidence type="ECO:0000259" key="7">
    <source>
        <dbReference type="Pfam" id="PF00441"/>
    </source>
</evidence>
<comment type="similarity">
    <text evidence="2 6">Belongs to the acyl-CoA dehydrogenase family.</text>
</comment>
<dbReference type="GO" id="GO:0003995">
    <property type="term" value="F:acyl-CoA dehydrogenase activity"/>
    <property type="evidence" value="ECO:0007669"/>
    <property type="project" value="InterPro"/>
</dbReference>
<comment type="cofactor">
    <cofactor evidence="1 6">
        <name>FAD</name>
        <dbReference type="ChEBI" id="CHEBI:57692"/>
    </cofactor>
</comment>
<evidence type="ECO:0000259" key="8">
    <source>
        <dbReference type="Pfam" id="PF02770"/>
    </source>
</evidence>
<dbReference type="Gene3D" id="1.20.140.10">
    <property type="entry name" value="Butyryl-CoA Dehydrogenase, subunit A, domain 3"/>
    <property type="match status" value="1"/>
</dbReference>
<keyword evidence="11" id="KW-1185">Reference proteome</keyword>
<dbReference type="InterPro" id="IPR046373">
    <property type="entry name" value="Acyl-CoA_Oxase/DH_mid-dom_sf"/>
</dbReference>
<evidence type="ECO:0000259" key="9">
    <source>
        <dbReference type="Pfam" id="PF02771"/>
    </source>
</evidence>
<proteinExistence type="inferred from homology"/>
<dbReference type="EMBL" id="JACHXG010000003">
    <property type="protein sequence ID" value="MBB3088400.1"/>
    <property type="molecule type" value="Genomic_DNA"/>
</dbReference>
<evidence type="ECO:0000256" key="2">
    <source>
        <dbReference type="ARBA" id="ARBA00009347"/>
    </source>
</evidence>
<dbReference type="Pfam" id="PF02770">
    <property type="entry name" value="Acyl-CoA_dh_M"/>
    <property type="match status" value="1"/>
</dbReference>
<name>A0A7W5A2W5_9ACTN</name>
<dbReference type="GO" id="GO:0050660">
    <property type="term" value="F:flavin adenine dinucleotide binding"/>
    <property type="evidence" value="ECO:0007669"/>
    <property type="project" value="InterPro"/>
</dbReference>
<dbReference type="SUPFAM" id="SSF56645">
    <property type="entry name" value="Acyl-CoA dehydrogenase NM domain-like"/>
    <property type="match status" value="1"/>
</dbReference>
<evidence type="ECO:0000256" key="3">
    <source>
        <dbReference type="ARBA" id="ARBA00022630"/>
    </source>
</evidence>
<evidence type="ECO:0000256" key="4">
    <source>
        <dbReference type="ARBA" id="ARBA00022827"/>
    </source>
</evidence>
<dbReference type="EC" id="1.3.99.-" evidence="10"/>
<feature type="domain" description="Acyl-CoA dehydrogenase/oxidase C-terminal" evidence="7">
    <location>
        <begin position="228"/>
        <end position="376"/>
    </location>
</feature>
<dbReference type="PROSITE" id="PS00072">
    <property type="entry name" value="ACYL_COA_DH_1"/>
    <property type="match status" value="1"/>
</dbReference>
<dbReference type="SUPFAM" id="SSF47203">
    <property type="entry name" value="Acyl-CoA dehydrogenase C-terminal domain-like"/>
    <property type="match status" value="1"/>
</dbReference>
<evidence type="ECO:0000256" key="6">
    <source>
        <dbReference type="RuleBase" id="RU362125"/>
    </source>
</evidence>
<keyword evidence="5 6" id="KW-0560">Oxidoreductase</keyword>
<dbReference type="RefSeq" id="WP_183543485.1">
    <property type="nucleotide sequence ID" value="NZ_BMQT01000003.1"/>
</dbReference>
<dbReference type="AlphaFoldDB" id="A0A7W5A2W5"/>
<dbReference type="Gene3D" id="2.40.110.10">
    <property type="entry name" value="Butyryl-CoA Dehydrogenase, subunit A, domain 2"/>
    <property type="match status" value="1"/>
</dbReference>
<accession>A0A7W5A2W5</accession>
<dbReference type="InterPro" id="IPR006089">
    <property type="entry name" value="Acyl-CoA_DH_CS"/>
</dbReference>
<dbReference type="FunFam" id="1.20.140.10:FF:000001">
    <property type="entry name" value="Acyl-CoA dehydrogenase"/>
    <property type="match status" value="1"/>
</dbReference>
<dbReference type="InterPro" id="IPR013786">
    <property type="entry name" value="AcylCoA_DH/ox_N"/>
</dbReference>
<reference evidence="10 11" key="1">
    <citation type="submission" date="2020-08" db="EMBL/GenBank/DDBJ databases">
        <title>Genomic Encyclopedia of Type Strains, Phase III (KMG-III): the genomes of soil and plant-associated and newly described type strains.</title>
        <authorList>
            <person name="Whitman W."/>
        </authorList>
    </citation>
    <scope>NUCLEOTIDE SEQUENCE [LARGE SCALE GENOMIC DNA]</scope>
    <source>
        <strain evidence="10 11">CECT 3302</strain>
    </source>
</reference>
<dbReference type="PANTHER" id="PTHR43884:SF40">
    <property type="entry name" value="ACYL-COA DEHYDROGENASE"/>
    <property type="match status" value="1"/>
</dbReference>
<feature type="domain" description="Acyl-CoA oxidase/dehydrogenase middle" evidence="8">
    <location>
        <begin position="119"/>
        <end position="215"/>
    </location>
</feature>
<comment type="caution">
    <text evidence="10">The sequence shown here is derived from an EMBL/GenBank/DDBJ whole genome shotgun (WGS) entry which is preliminary data.</text>
</comment>
<evidence type="ECO:0000256" key="1">
    <source>
        <dbReference type="ARBA" id="ARBA00001974"/>
    </source>
</evidence>
<dbReference type="Gene3D" id="1.10.540.10">
    <property type="entry name" value="Acyl-CoA dehydrogenase/oxidase, N-terminal domain"/>
    <property type="match status" value="1"/>
</dbReference>
<keyword evidence="3 6" id="KW-0285">Flavoprotein</keyword>
<dbReference type="Proteomes" id="UP000577707">
    <property type="component" value="Unassembled WGS sequence"/>
</dbReference>
<evidence type="ECO:0000256" key="5">
    <source>
        <dbReference type="ARBA" id="ARBA00023002"/>
    </source>
</evidence>
<dbReference type="Pfam" id="PF00441">
    <property type="entry name" value="Acyl-CoA_dh_1"/>
    <property type="match status" value="1"/>
</dbReference>
<dbReference type="InterPro" id="IPR037069">
    <property type="entry name" value="AcylCoA_DH/ox_N_sf"/>
</dbReference>
<dbReference type="PANTHER" id="PTHR43884">
    <property type="entry name" value="ACYL-COA DEHYDROGENASE"/>
    <property type="match status" value="1"/>
</dbReference>
<dbReference type="PROSITE" id="PS00073">
    <property type="entry name" value="ACYL_COA_DH_2"/>
    <property type="match status" value="1"/>
</dbReference>
<evidence type="ECO:0000313" key="11">
    <source>
        <dbReference type="Proteomes" id="UP000577707"/>
    </source>
</evidence>
<gene>
    <name evidence="10" type="ORF">FHS12_001341</name>
</gene>
<dbReference type="PIRSF" id="PIRSF016578">
    <property type="entry name" value="HsaA"/>
    <property type="match status" value="1"/>
</dbReference>
<dbReference type="FunFam" id="1.10.540.10:FF:000001">
    <property type="entry name" value="Very long-chain-specific acyl-CoA dehydrogenase, mitochondrial"/>
    <property type="match status" value="1"/>
</dbReference>
<dbReference type="InterPro" id="IPR036250">
    <property type="entry name" value="AcylCo_DH-like_C"/>
</dbReference>
<keyword evidence="4 6" id="KW-0274">FAD</keyword>